<evidence type="ECO:0000256" key="1">
    <source>
        <dbReference type="ARBA" id="ARBA00009981"/>
    </source>
</evidence>
<dbReference type="EMBL" id="JFHN01000054">
    <property type="protein sequence ID" value="EXU74719.1"/>
    <property type="molecule type" value="Genomic_DNA"/>
</dbReference>
<evidence type="ECO:0000313" key="2">
    <source>
        <dbReference type="EMBL" id="EXU74719.1"/>
    </source>
</evidence>
<dbReference type="OrthoDB" id="5297687at2"/>
<dbReference type="Proteomes" id="UP000019918">
    <property type="component" value="Unassembled WGS sequence"/>
</dbReference>
<dbReference type="AlphaFoldDB" id="A0A014M9J9"/>
<comment type="similarity">
    <text evidence="1">Belongs to the phD/YefM antitoxin family.</text>
</comment>
<dbReference type="STRING" id="69222.BG55_15395"/>
<dbReference type="SUPFAM" id="SSF143120">
    <property type="entry name" value="YefM-like"/>
    <property type="match status" value="1"/>
</dbReference>
<reference evidence="2 3" key="1">
    <citation type="submission" date="2014-02" db="EMBL/GenBank/DDBJ databases">
        <title>Draft genome of Erwinia mallotivora strain BT-MARDI, a papaya dieback pathogen.</title>
        <authorList>
            <person name="Redzuan R."/>
            <person name="Abu Bakar N."/>
            <person name="Badrun R."/>
            <person name="Mohd Raih M.F."/>
            <person name="Rozano L."/>
            <person name="Mat Amin N."/>
        </authorList>
    </citation>
    <scope>NUCLEOTIDE SEQUENCE [LARGE SCALE GENOMIC DNA]</scope>
    <source>
        <strain evidence="2 3">BT-MARDI</strain>
    </source>
</reference>
<organism evidence="2 3">
    <name type="scientific">Erwinia mallotivora</name>
    <dbReference type="NCBI Taxonomy" id="69222"/>
    <lineage>
        <taxon>Bacteria</taxon>
        <taxon>Pseudomonadati</taxon>
        <taxon>Pseudomonadota</taxon>
        <taxon>Gammaproteobacteria</taxon>
        <taxon>Enterobacterales</taxon>
        <taxon>Erwiniaceae</taxon>
        <taxon>Erwinia</taxon>
    </lineage>
</organism>
<evidence type="ECO:0000313" key="3">
    <source>
        <dbReference type="Proteomes" id="UP000019918"/>
    </source>
</evidence>
<sequence length="83" mass="9217">MPDKILSDISASVSDLKKNLMATVGAGQGFPVAILNRNQPAFYCVPAELYEKMLDTLDEQELTRLVSERSNQPLIDVDLDSYL</sequence>
<keyword evidence="3" id="KW-1185">Reference proteome</keyword>
<protein>
    <submittedName>
        <fullName evidence="2">Antitoxin</fullName>
    </submittedName>
</protein>
<dbReference type="InterPro" id="IPR036165">
    <property type="entry name" value="YefM-like_sf"/>
</dbReference>
<dbReference type="RefSeq" id="WP_034938871.1">
    <property type="nucleotide sequence ID" value="NZ_JFHN01000054.1"/>
</dbReference>
<comment type="caution">
    <text evidence="2">The sequence shown here is derived from an EMBL/GenBank/DDBJ whole genome shotgun (WGS) entry which is preliminary data.</text>
</comment>
<accession>A0A014M9J9</accession>
<gene>
    <name evidence="2" type="ORF">BG55_15395</name>
</gene>
<dbReference type="PATRIC" id="fig|69222.5.peg.3152"/>
<proteinExistence type="inferred from homology"/>
<name>A0A014M9J9_9GAMM</name>